<dbReference type="eggNOG" id="arCOG01455">
    <property type="taxonomic scope" value="Archaea"/>
</dbReference>
<keyword evidence="5 8" id="KW-0560">Oxidoreductase</keyword>
<feature type="binding site" evidence="10">
    <location>
        <position position="319"/>
    </location>
    <ligand>
        <name>Zn(2+)</name>
        <dbReference type="ChEBI" id="CHEBI:29105"/>
        <label>3</label>
    </ligand>
</feature>
<feature type="binding site" evidence="10">
    <location>
        <position position="100"/>
    </location>
    <ligand>
        <name>Zn(2+)</name>
        <dbReference type="ChEBI" id="CHEBI:29105"/>
        <label>2</label>
    </ligand>
</feature>
<feature type="binding site" evidence="10">
    <location>
        <position position="271"/>
    </location>
    <ligand>
        <name>NAD(+)</name>
        <dbReference type="ChEBI" id="CHEBI:57540"/>
    </ligand>
</feature>
<sequence length="344" mass="37808">MKAARLHEYNKPLRIEDVDYPRLEGRFDVIVRIAGAGVCHTDLHLVQGMWHELLQPKLPYTLGHENVGYIEEVAEGVEGLEKGDPVILHPAVTDGTCLACRAGEDMHCENLEFPGLNIDGGFAEFMRTSHRSVIKLPKDISREKLVEMAPLADAGITAYRAVKKAARTLYPGAYVAIVGVGGLGHIAVQLLKVMTPATVIALDVKEEKLKLAERLGADHVVDARRDPVKQVMELTRGRGVNVAMDFVGSQATVDYTPYLLGRMGRLIIVGYGGELRFPTIRVISSEVSFEGSLVGNYVELHELVTLALQGKVRVEVDIHKLDEINDVLERLEKGEVLGRAVLIP</sequence>
<evidence type="ECO:0000313" key="9">
    <source>
        <dbReference type="Proteomes" id="UP000002518"/>
    </source>
</evidence>
<keyword evidence="4 6" id="KW-0862">Zinc</keyword>
<keyword evidence="3 6" id="KW-0479">Metal-binding</keyword>
<dbReference type="EC" id="1.1.1.1" evidence="8"/>
<proteinExistence type="evidence at protein level"/>
<dbReference type="PANTHER" id="PTHR42940:SF8">
    <property type="entry name" value="VACUOLAR PROTEIN SORTING-ASSOCIATED PROTEIN 11"/>
    <property type="match status" value="1"/>
</dbReference>
<dbReference type="InterPro" id="IPR013149">
    <property type="entry name" value="ADH-like_C"/>
</dbReference>
<dbReference type="GO" id="GO:0008270">
    <property type="term" value="F:zinc ion binding"/>
    <property type="evidence" value="ECO:0007669"/>
    <property type="project" value="InterPro"/>
</dbReference>
<feature type="binding site" evidence="10">
    <location>
        <position position="255"/>
    </location>
    <ligand>
        <name>NAD(+)</name>
        <dbReference type="ChEBI" id="CHEBI:57540"/>
    </ligand>
</feature>
<evidence type="ECO:0000256" key="4">
    <source>
        <dbReference type="ARBA" id="ARBA00022833"/>
    </source>
</evidence>
<evidence type="ECO:0007829" key="10">
    <source>
        <dbReference type="PDB" id="1H2B"/>
    </source>
</evidence>
<protein>
    <submittedName>
        <fullName evidence="8">NAD-dependent alcohol dehydrogenase</fullName>
        <ecNumber evidence="8">1.1.1.1</ecNumber>
    </submittedName>
</protein>
<evidence type="ECO:0000256" key="1">
    <source>
        <dbReference type="ARBA" id="ARBA00001947"/>
    </source>
</evidence>
<dbReference type="SMART" id="SM00829">
    <property type="entry name" value="PKS_ER"/>
    <property type="match status" value="1"/>
</dbReference>
<feature type="binding site" evidence="10">
    <location>
        <position position="40"/>
    </location>
    <ligand>
        <name>NAD(+)</name>
        <dbReference type="ChEBI" id="CHEBI:57540"/>
    </ligand>
</feature>
<feature type="binding site" evidence="10">
    <location>
        <position position="317"/>
    </location>
    <ligand>
        <name>Zn(2+)</name>
        <dbReference type="ChEBI" id="CHEBI:29105"/>
        <label>3</label>
    </ligand>
</feature>
<dbReference type="InterPro" id="IPR013154">
    <property type="entry name" value="ADH-like_N"/>
</dbReference>
<dbReference type="SUPFAM" id="SSF50129">
    <property type="entry name" value="GroES-like"/>
    <property type="match status" value="1"/>
</dbReference>
<reference evidence="10" key="2">
    <citation type="journal article" date="2003" name="J. Mol. Biol.">
        <title>The structure of an alcohol dehydrogenase from the hyperthermophilic archaeon Aeropyrum pernix.</title>
        <authorList>
            <person name="Guy J.E."/>
            <person name="Isupov M.N."/>
            <person name="Littlechild J.A."/>
        </authorList>
    </citation>
    <scope>X-RAY CRYSTALLOGRAPHY (1.62 ANGSTROMS) IN COMPLEX WITH NAD(+) AND ZN(2+)</scope>
    <scope>DISULFIDE BONDS</scope>
</reference>
<dbReference type="GO" id="GO:0000166">
    <property type="term" value="F:nucleotide binding"/>
    <property type="evidence" value="ECO:0007669"/>
    <property type="project" value="UniProtKB-KW"/>
</dbReference>
<dbReference type="PDB" id="1H2B">
    <property type="method" value="X-ray"/>
    <property type="resolution" value="1.62 A"/>
    <property type="chains" value="A/B=1-344"/>
</dbReference>
<dbReference type="SMR" id="Q9Y9P9"/>
<keyword evidence="10" id="KW-0547">Nucleotide-binding</keyword>
<dbReference type="STRING" id="272557.APE_2239.1"/>
<feature type="binding site" evidence="10">
    <location>
        <position position="44"/>
    </location>
    <ligand>
        <name>NAD(+)</name>
        <dbReference type="ChEBI" id="CHEBI:57540"/>
    </ligand>
</feature>
<feature type="binding site" evidence="10">
    <location>
        <position position="153"/>
    </location>
    <ligand>
        <name>Zn(2+)</name>
        <dbReference type="ChEBI" id="CHEBI:29105"/>
        <label>1</label>
    </ligand>
</feature>
<dbReference type="AlphaFoldDB" id="Q9Y9P9"/>
<evidence type="ECO:0000256" key="2">
    <source>
        <dbReference type="ARBA" id="ARBA00008072"/>
    </source>
</evidence>
<dbReference type="PATRIC" id="fig|272557.25.peg.1492"/>
<feature type="binding site" evidence="10">
    <location>
        <position position="39"/>
    </location>
    <ligand>
        <name>Zn(2+)</name>
        <dbReference type="ChEBI" id="CHEBI:29105"/>
        <label>1</label>
    </ligand>
</feature>
<name>Q9Y9P9_AERPE</name>
<feature type="binding site" evidence="10">
    <location>
        <position position="203"/>
    </location>
    <ligand>
        <name>NAD(+)</name>
        <dbReference type="ChEBI" id="CHEBI:57540"/>
    </ligand>
</feature>
<dbReference type="GO" id="GO:0004022">
    <property type="term" value="F:alcohol dehydrogenase (NAD+) activity"/>
    <property type="evidence" value="ECO:0007669"/>
    <property type="project" value="UniProtKB-EC"/>
</dbReference>
<feature type="binding site" evidence="10">
    <location>
        <position position="94"/>
    </location>
    <ligand>
        <name>Zn(2+)</name>
        <dbReference type="ChEBI" id="CHEBI:29105"/>
        <label>2</label>
    </ligand>
</feature>
<dbReference type="EvolutionaryTrace" id="Q9Y9P9"/>
<reference evidence="8 9" key="1">
    <citation type="journal article" date="1999" name="DNA Res.">
        <title>Complete genome sequence of an aerobic hyper-thermophilic crenarchaeon, Aeropyrum pernix K1.</title>
        <authorList>
            <person name="Kawarabayasi Y."/>
            <person name="Hino Y."/>
            <person name="Horikawa H."/>
            <person name="Yamazaki S."/>
            <person name="Haikawa Y."/>
            <person name="Jin-no K."/>
            <person name="Takahashi M."/>
            <person name="Sekine M."/>
            <person name="Baba S."/>
            <person name="Ankai A."/>
            <person name="Kosugi H."/>
            <person name="Hosoyama A."/>
            <person name="Fukui S."/>
            <person name="Nagai Y."/>
            <person name="Nishijima K."/>
            <person name="Nakazawa H."/>
            <person name="Takamiya M."/>
            <person name="Masuda S."/>
            <person name="Funahashi T."/>
            <person name="Tanaka T."/>
            <person name="Kudoh Y."/>
            <person name="Yamazaki J."/>
            <person name="Kushida N."/>
            <person name="Oguchi A."/>
            <person name="Aoki K."/>
            <person name="Kubota K."/>
            <person name="Nakamura Y."/>
            <person name="Nomura N."/>
            <person name="Sako Y."/>
            <person name="Kikuchi H."/>
        </authorList>
    </citation>
    <scope>NUCLEOTIDE SEQUENCE [LARGE SCALE GENOMIC DNA]</scope>
    <source>
        <strain evidence="9">ATCC 700893 / DSM 11879 / JCM 9820 / NBRC 100138 / K1</strain>
    </source>
</reference>
<dbReference type="SUPFAM" id="SSF51735">
    <property type="entry name" value="NAD(P)-binding Rossmann-fold domains"/>
    <property type="match status" value="1"/>
</dbReference>
<dbReference type="Proteomes" id="UP000002518">
    <property type="component" value="Chromosome"/>
</dbReference>
<feature type="binding site" evidence="10">
    <location>
        <position position="182"/>
    </location>
    <ligand>
        <name>NAD(+)</name>
        <dbReference type="ChEBI" id="CHEBI:57540"/>
    </ligand>
</feature>
<dbReference type="InterPro" id="IPR036291">
    <property type="entry name" value="NAD(P)-bd_dom_sf"/>
</dbReference>
<dbReference type="PROSITE" id="PS00059">
    <property type="entry name" value="ADH_ZINC"/>
    <property type="match status" value="1"/>
</dbReference>
<evidence type="ECO:0000313" key="8">
    <source>
        <dbReference type="EMBL" id="BAA81251.2"/>
    </source>
</evidence>
<comment type="cofactor">
    <cofactor evidence="1 6">
        <name>Zn(2+)</name>
        <dbReference type="ChEBI" id="CHEBI:29105"/>
    </cofactor>
</comment>
<feature type="binding site" evidence="10">
    <location>
        <position position="339"/>
    </location>
    <ligand>
        <name>NAD(+)</name>
        <dbReference type="ChEBI" id="CHEBI:57540"/>
    </ligand>
</feature>
<evidence type="ECO:0000256" key="5">
    <source>
        <dbReference type="ARBA" id="ARBA00023002"/>
    </source>
</evidence>
<dbReference type="PANTHER" id="PTHR42940">
    <property type="entry name" value="ALCOHOL DEHYDROGENASE 1-RELATED"/>
    <property type="match status" value="1"/>
</dbReference>
<evidence type="ECO:0000256" key="3">
    <source>
        <dbReference type="ARBA" id="ARBA00022723"/>
    </source>
</evidence>
<keyword evidence="10" id="KW-0002">3D-structure</keyword>
<dbReference type="EnsemblBacteria" id="BAA81251">
    <property type="protein sequence ID" value="BAA81251"/>
    <property type="gene ID" value="APE_2239.1"/>
</dbReference>
<feature type="binding site" evidence="10">
    <location>
        <position position="269"/>
    </location>
    <ligand>
        <name>NAD(+)</name>
        <dbReference type="ChEBI" id="CHEBI:57540"/>
    </ligand>
</feature>
<dbReference type="Gene3D" id="3.90.180.10">
    <property type="entry name" value="Medium-chain alcohol dehydrogenases, catalytic domain"/>
    <property type="match status" value="1"/>
</dbReference>
<dbReference type="CDD" id="cd05284">
    <property type="entry name" value="arabinose_DH_like"/>
    <property type="match status" value="1"/>
</dbReference>
<dbReference type="EMBL" id="BA000002">
    <property type="protein sequence ID" value="BAA81251.2"/>
    <property type="molecule type" value="Genomic_DNA"/>
</dbReference>
<gene>
    <name evidence="8" type="primary">adh</name>
    <name evidence="8" type="ordered locus">APE_2239.1</name>
</gene>
<feature type="binding site" evidence="10">
    <location>
        <position position="183"/>
    </location>
    <ligand>
        <name>NAD(+)</name>
        <dbReference type="ChEBI" id="CHEBI:57540"/>
    </ligand>
</feature>
<feature type="binding site" evidence="10">
    <location>
        <position position="97"/>
    </location>
    <ligand>
        <name>Zn(2+)</name>
        <dbReference type="ChEBI" id="CHEBI:29105"/>
        <label>2</label>
    </ligand>
</feature>
<feature type="domain" description="Enoyl reductase (ER)" evidence="7">
    <location>
        <begin position="11"/>
        <end position="342"/>
    </location>
</feature>
<dbReference type="Pfam" id="PF00107">
    <property type="entry name" value="ADH_zinc_N"/>
    <property type="match status" value="1"/>
</dbReference>
<dbReference type="InterPro" id="IPR011032">
    <property type="entry name" value="GroES-like_sf"/>
</dbReference>
<dbReference type="KEGG" id="ape:APE_2239.1"/>
<evidence type="ECO:0000259" key="7">
    <source>
        <dbReference type="SMART" id="SM00829"/>
    </source>
</evidence>
<feature type="binding site" evidence="10">
    <location>
        <position position="292"/>
    </location>
    <ligand>
        <name>NAD(+)</name>
        <dbReference type="ChEBI" id="CHEBI:57540"/>
    </ligand>
</feature>
<dbReference type="PDBsum" id="1H2B"/>
<comment type="similarity">
    <text evidence="2 6">Belongs to the zinc-containing alcohol dehydrogenase family.</text>
</comment>
<feature type="binding site" evidence="10">
    <location>
        <position position="294"/>
    </location>
    <ligand>
        <name>NAD(+)</name>
        <dbReference type="ChEBI" id="CHEBI:57540"/>
    </ligand>
</feature>
<dbReference type="Pfam" id="PF08240">
    <property type="entry name" value="ADH_N"/>
    <property type="match status" value="1"/>
</dbReference>
<dbReference type="Gene3D" id="3.40.50.720">
    <property type="entry name" value="NAD(P)-binding Rossmann-like Domain"/>
    <property type="match status" value="1"/>
</dbReference>
<dbReference type="PIR" id="C72533">
    <property type="entry name" value="C72533"/>
</dbReference>
<organism evidence="8 9">
    <name type="scientific">Aeropyrum pernix (strain ATCC 700893 / DSM 11879 / JCM 9820 / NBRC 100138 / K1)</name>
    <dbReference type="NCBI Taxonomy" id="272557"/>
    <lineage>
        <taxon>Archaea</taxon>
        <taxon>Thermoproteota</taxon>
        <taxon>Thermoprotei</taxon>
        <taxon>Desulfurococcales</taxon>
        <taxon>Desulfurococcaceae</taxon>
        <taxon>Aeropyrum</taxon>
    </lineage>
</organism>
<accession>Q9Y9P9</accession>
<keyword evidence="9" id="KW-1185">Reference proteome</keyword>
<feature type="binding site" evidence="10">
    <location>
        <position position="247"/>
    </location>
    <ligand>
        <name>NAD(+)</name>
        <dbReference type="ChEBI" id="CHEBI:57540"/>
    </ligand>
</feature>
<feature type="disulfide bond" evidence="10">
    <location>
        <begin position="100"/>
        <end position="108"/>
    </location>
</feature>
<dbReference type="InterPro" id="IPR020843">
    <property type="entry name" value="ER"/>
</dbReference>
<dbReference type="BRENDA" id="1.1.1.1">
    <property type="organism ID" value="171"/>
</dbReference>
<dbReference type="InterPro" id="IPR002328">
    <property type="entry name" value="ADH_Zn_CS"/>
</dbReference>
<feature type="binding site" evidence="10">
    <location>
        <position position="64"/>
    </location>
    <ligand>
        <name>Zn(2+)</name>
        <dbReference type="ChEBI" id="CHEBI:29105"/>
        <label>1</label>
    </ligand>
</feature>
<evidence type="ECO:0000256" key="6">
    <source>
        <dbReference type="RuleBase" id="RU361277"/>
    </source>
</evidence>